<feature type="domain" description="PLL-like beta propeller" evidence="1">
    <location>
        <begin position="6"/>
        <end position="231"/>
    </location>
</feature>
<comment type="caution">
    <text evidence="2">The sequence shown here is derived from an EMBL/GenBank/DDBJ whole genome shotgun (WGS) entry which is preliminary data.</text>
</comment>
<evidence type="ECO:0000259" key="1">
    <source>
        <dbReference type="Pfam" id="PF26607"/>
    </source>
</evidence>
<accession>A0ABN2WAI5</accession>
<dbReference type="Pfam" id="PF26607">
    <property type="entry name" value="DUF8189"/>
    <property type="match status" value="1"/>
</dbReference>
<dbReference type="RefSeq" id="WP_344531251.1">
    <property type="nucleotide sequence ID" value="NZ_BAAAPE010000012.1"/>
</dbReference>
<reference evidence="2 3" key="1">
    <citation type="journal article" date="2019" name="Int. J. Syst. Evol. Microbiol.">
        <title>The Global Catalogue of Microorganisms (GCM) 10K type strain sequencing project: providing services to taxonomists for standard genome sequencing and annotation.</title>
        <authorList>
            <consortium name="The Broad Institute Genomics Platform"/>
            <consortium name="The Broad Institute Genome Sequencing Center for Infectious Disease"/>
            <person name="Wu L."/>
            <person name="Ma J."/>
        </authorList>
    </citation>
    <scope>NUCLEOTIDE SEQUENCE [LARGE SCALE GENOMIC DNA]</scope>
    <source>
        <strain evidence="2 3">JCM 15478</strain>
    </source>
</reference>
<protein>
    <recommendedName>
        <fullName evidence="1">PLL-like beta propeller domain-containing protein</fullName>
    </recommendedName>
</protein>
<dbReference type="EMBL" id="BAAAPE010000012">
    <property type="protein sequence ID" value="GAA2085453.1"/>
    <property type="molecule type" value="Genomic_DNA"/>
</dbReference>
<keyword evidence="3" id="KW-1185">Reference proteome</keyword>
<proteinExistence type="predicted"/>
<sequence length="356" mass="37946">MAGATTAGMRWAGPRSLGGRFTGEAGVAANADGRLYVFHRGEGDTLRGSWQNRDLSWTRDRELVPDARVVGSPAAVRGRDGRIHVCWRDDESRLMRVRQHEVNGAFGPPAPLTTGLSGDPVLALNANGRVSVFYAGIEGSLWEARQSGLDSYDWNTPVSLGGWARGRPAAARAGDGRVSVVHIGRDDEAWTNTQKGPDAAEWEGFSRVTGGVRDGLHVLPDCNGHLDVHYRAEGGESRWFGQVTGYGGFSTTTYGLNTHLAGSPRSALACDGRQHVFARGPGGLLLTAAQQRPGSLEYGEFTELASGAHGDPVPALGRDGRLFVFYGGEDGTLLYVQQEFARNGRGGATGGRFPEG</sequence>
<evidence type="ECO:0000313" key="3">
    <source>
        <dbReference type="Proteomes" id="UP001500016"/>
    </source>
</evidence>
<gene>
    <name evidence="2" type="ORF">GCM10009801_47170</name>
</gene>
<name>A0ABN2WAI5_9ACTN</name>
<evidence type="ECO:0000313" key="2">
    <source>
        <dbReference type="EMBL" id="GAA2085453.1"/>
    </source>
</evidence>
<dbReference type="InterPro" id="IPR058502">
    <property type="entry name" value="PLL-like_beta-prop"/>
</dbReference>
<dbReference type="Gene3D" id="2.120.10.70">
    <property type="entry name" value="Fucose-specific lectin"/>
    <property type="match status" value="2"/>
</dbReference>
<dbReference type="Proteomes" id="UP001500016">
    <property type="component" value="Unassembled WGS sequence"/>
</dbReference>
<dbReference type="SUPFAM" id="SSF89372">
    <property type="entry name" value="Fucose-specific lectin"/>
    <property type="match status" value="2"/>
</dbReference>
<organism evidence="2 3">
    <name type="scientific">Streptomyces albiaxialis</name>
    <dbReference type="NCBI Taxonomy" id="329523"/>
    <lineage>
        <taxon>Bacteria</taxon>
        <taxon>Bacillati</taxon>
        <taxon>Actinomycetota</taxon>
        <taxon>Actinomycetes</taxon>
        <taxon>Kitasatosporales</taxon>
        <taxon>Streptomycetaceae</taxon>
        <taxon>Streptomyces</taxon>
    </lineage>
</organism>